<dbReference type="EMBL" id="CP025791">
    <property type="protein sequence ID" value="AUP79781.1"/>
    <property type="molecule type" value="Genomic_DNA"/>
</dbReference>
<dbReference type="PROSITE" id="PS51257">
    <property type="entry name" value="PROKAR_LIPOPROTEIN"/>
    <property type="match status" value="1"/>
</dbReference>
<dbReference type="Gene3D" id="3.30.530.20">
    <property type="match status" value="1"/>
</dbReference>
<proteinExistence type="predicted"/>
<organism evidence="1 2">
    <name type="scientific">Flavivirga eckloniae</name>
    <dbReference type="NCBI Taxonomy" id="1803846"/>
    <lineage>
        <taxon>Bacteria</taxon>
        <taxon>Pseudomonadati</taxon>
        <taxon>Bacteroidota</taxon>
        <taxon>Flavobacteriia</taxon>
        <taxon>Flavobacteriales</taxon>
        <taxon>Flavobacteriaceae</taxon>
        <taxon>Flavivirga</taxon>
    </lineage>
</organism>
<protein>
    <submittedName>
        <fullName evidence="1">Uncharacterized protein</fullName>
    </submittedName>
</protein>
<gene>
    <name evidence="1" type="ORF">C1H87_14135</name>
</gene>
<sequence>MKQLLIVPAILIMIGCNGQNKAKLNSTAEPKMIAVYPSADKFVKTPLRNSITLKLNAPPSKVWSQVGRLERMPEYSSGLEKVDAEYDTSNKCTSFTCHFLPMEERQQGLDHSEKVVWYEPNIGLASLAHEPNAFDLQQSLGLITLKAEGDHTIFKWAIHFTSKNDEAIAMNIAAFKQALNDDIAQNLIKIFGGEVLENFSQDIQ</sequence>
<dbReference type="SUPFAM" id="SSF55961">
    <property type="entry name" value="Bet v1-like"/>
    <property type="match status" value="1"/>
</dbReference>
<dbReference type="Proteomes" id="UP000235826">
    <property type="component" value="Chromosome"/>
</dbReference>
<dbReference type="KEGG" id="fek:C1H87_14135"/>
<dbReference type="RefSeq" id="WP_102756434.1">
    <property type="nucleotide sequence ID" value="NZ_CP025791.1"/>
</dbReference>
<dbReference type="AlphaFoldDB" id="A0A2K9PRT7"/>
<dbReference type="CDD" id="cd07812">
    <property type="entry name" value="SRPBCC"/>
    <property type="match status" value="1"/>
</dbReference>
<dbReference type="InterPro" id="IPR023393">
    <property type="entry name" value="START-like_dom_sf"/>
</dbReference>
<accession>A0A2K9PRT7</accession>
<evidence type="ECO:0000313" key="1">
    <source>
        <dbReference type="EMBL" id="AUP79781.1"/>
    </source>
</evidence>
<reference evidence="1 2" key="1">
    <citation type="submission" date="2018-01" db="EMBL/GenBank/DDBJ databases">
        <title>Complete genome sequence of Flavivirga eckloniae ECD14 isolated from seaweed Ecklonia cava.</title>
        <authorList>
            <person name="Lee J.H."/>
            <person name="Baik K.S."/>
            <person name="Seong C.N."/>
        </authorList>
    </citation>
    <scope>NUCLEOTIDE SEQUENCE [LARGE SCALE GENOMIC DNA]</scope>
    <source>
        <strain evidence="1 2">ECD14</strain>
    </source>
</reference>
<evidence type="ECO:0000313" key="2">
    <source>
        <dbReference type="Proteomes" id="UP000235826"/>
    </source>
</evidence>
<name>A0A2K9PRT7_9FLAO</name>
<dbReference type="OrthoDB" id="1443839at2"/>
<keyword evidence="2" id="KW-1185">Reference proteome</keyword>